<feature type="active site" description="Schiff-base intermediate with acetaldehyde" evidence="7">
    <location>
        <position position="157"/>
    </location>
</feature>
<dbReference type="InterPro" id="IPR028581">
    <property type="entry name" value="DeoC_typeI"/>
</dbReference>
<dbReference type="SMART" id="SM01133">
    <property type="entry name" value="DeoC"/>
    <property type="match status" value="1"/>
</dbReference>
<dbReference type="GO" id="GO:0009264">
    <property type="term" value="P:deoxyribonucleotide catabolic process"/>
    <property type="evidence" value="ECO:0007669"/>
    <property type="project" value="UniProtKB-UniRule"/>
</dbReference>
<dbReference type="CDD" id="cd00959">
    <property type="entry name" value="DeoC"/>
    <property type="match status" value="1"/>
</dbReference>
<reference evidence="8 9" key="1">
    <citation type="journal article" date="2013" name="Genome Announc.">
        <title>Draft Genome Sequence of the Cellulolytic, Mesophilic, Anaerobic Bacterium Clostridium termitidis Strain CT1112 (DSM 5398).</title>
        <authorList>
            <person name="Lal S."/>
            <person name="Ramachandran U."/>
            <person name="Zhang X."/>
            <person name="Munir R."/>
            <person name="Sparling R."/>
            <person name="Levin D.B."/>
        </authorList>
    </citation>
    <scope>NUCLEOTIDE SEQUENCE [LARGE SCALE GENOMIC DNA]</scope>
    <source>
        <strain evidence="8 9">CT1112</strain>
    </source>
</reference>
<dbReference type="SUPFAM" id="SSF51569">
    <property type="entry name" value="Aldolase"/>
    <property type="match status" value="1"/>
</dbReference>
<keyword evidence="2 7" id="KW-0963">Cytoplasm</keyword>
<keyword evidence="9" id="KW-1185">Reference proteome</keyword>
<dbReference type="EMBL" id="AORV01000066">
    <property type="protein sequence ID" value="EMS69385.1"/>
    <property type="molecule type" value="Genomic_DNA"/>
</dbReference>
<evidence type="ECO:0000256" key="5">
    <source>
        <dbReference type="ARBA" id="ARBA00048791"/>
    </source>
</evidence>
<dbReference type="STRING" id="1195236.CTER_4969"/>
<dbReference type="GO" id="GO:0005737">
    <property type="term" value="C:cytoplasm"/>
    <property type="evidence" value="ECO:0007669"/>
    <property type="project" value="UniProtKB-SubCell"/>
</dbReference>
<feature type="active site" description="Proton donor/acceptor" evidence="7">
    <location>
        <position position="186"/>
    </location>
</feature>
<dbReference type="Gene3D" id="3.20.20.70">
    <property type="entry name" value="Aldolase class I"/>
    <property type="match status" value="1"/>
</dbReference>
<comment type="catalytic activity">
    <reaction evidence="5 7">
        <text>2-deoxy-D-ribose 5-phosphate = D-glyceraldehyde 3-phosphate + acetaldehyde</text>
        <dbReference type="Rhea" id="RHEA:12821"/>
        <dbReference type="ChEBI" id="CHEBI:15343"/>
        <dbReference type="ChEBI" id="CHEBI:59776"/>
        <dbReference type="ChEBI" id="CHEBI:62877"/>
        <dbReference type="EC" id="4.1.2.4"/>
    </reaction>
</comment>
<comment type="function">
    <text evidence="6 7">Catalyzes a reversible aldol reaction between acetaldehyde and D-glyceraldehyde 3-phosphate to generate 2-deoxy-D-ribose 5-phosphate.</text>
</comment>
<dbReference type="PANTHER" id="PTHR10889:SF1">
    <property type="entry name" value="DEOXYRIBOSE-PHOSPHATE ALDOLASE"/>
    <property type="match status" value="1"/>
</dbReference>
<organism evidence="8 9">
    <name type="scientific">Ruminiclostridium cellobioparum subsp. termitidis CT1112</name>
    <dbReference type="NCBI Taxonomy" id="1195236"/>
    <lineage>
        <taxon>Bacteria</taxon>
        <taxon>Bacillati</taxon>
        <taxon>Bacillota</taxon>
        <taxon>Clostridia</taxon>
        <taxon>Eubacteriales</taxon>
        <taxon>Oscillospiraceae</taxon>
        <taxon>Ruminiclostridium</taxon>
    </lineage>
</organism>
<evidence type="ECO:0000256" key="2">
    <source>
        <dbReference type="ARBA" id="ARBA00022490"/>
    </source>
</evidence>
<dbReference type="NCBIfam" id="TIGR00126">
    <property type="entry name" value="deoC"/>
    <property type="match status" value="1"/>
</dbReference>
<dbReference type="InterPro" id="IPR013785">
    <property type="entry name" value="Aldolase_TIM"/>
</dbReference>
<gene>
    <name evidence="7" type="primary">deoC</name>
    <name evidence="8" type="ORF">CTER_4969</name>
</gene>
<comment type="pathway">
    <text evidence="7">Carbohydrate degradation; 2-deoxy-D-ribose 1-phosphate degradation; D-glyceraldehyde 3-phosphate and acetaldehyde from 2-deoxy-alpha-D-ribose 1-phosphate: step 2/2.</text>
</comment>
<name>S0FF79_RUMCE</name>
<comment type="similarity">
    <text evidence="1 7">Belongs to the DeoC/FbaB aldolase family. DeoC type 1 subfamily.</text>
</comment>
<dbReference type="InterPro" id="IPR002915">
    <property type="entry name" value="DeoC/FbaB/LacD_aldolase"/>
</dbReference>
<dbReference type="UniPathway" id="UPA00002">
    <property type="reaction ID" value="UER00468"/>
</dbReference>
<proteinExistence type="inferred from homology"/>
<dbReference type="PIRSF" id="PIRSF001357">
    <property type="entry name" value="DeoC"/>
    <property type="match status" value="1"/>
</dbReference>
<accession>S0FF79</accession>
<dbReference type="eggNOG" id="COG0274">
    <property type="taxonomic scope" value="Bacteria"/>
</dbReference>
<dbReference type="EC" id="4.1.2.4" evidence="7"/>
<dbReference type="Pfam" id="PF01791">
    <property type="entry name" value="DeoC"/>
    <property type="match status" value="1"/>
</dbReference>
<evidence type="ECO:0000256" key="7">
    <source>
        <dbReference type="HAMAP-Rule" id="MF_00114"/>
    </source>
</evidence>
<dbReference type="PATRIC" id="fig|1195236.3.peg.5162"/>
<dbReference type="PANTHER" id="PTHR10889">
    <property type="entry name" value="DEOXYRIBOSE-PHOSPHATE ALDOLASE"/>
    <property type="match status" value="1"/>
</dbReference>
<keyword evidence="4 7" id="KW-0704">Schiff base</keyword>
<dbReference type="GO" id="GO:0016052">
    <property type="term" value="P:carbohydrate catabolic process"/>
    <property type="evidence" value="ECO:0007669"/>
    <property type="project" value="TreeGrafter"/>
</dbReference>
<feature type="active site" description="Proton donor/acceptor" evidence="7">
    <location>
        <position position="93"/>
    </location>
</feature>
<dbReference type="Proteomes" id="UP000014155">
    <property type="component" value="Unassembled WGS sequence"/>
</dbReference>
<protein>
    <recommendedName>
        <fullName evidence="7">Deoxyribose-phosphate aldolase</fullName>
        <shortName evidence="7">DERA</shortName>
        <ecNumber evidence="7">4.1.2.4</ecNumber>
    </recommendedName>
    <alternativeName>
        <fullName evidence="7">2-deoxy-D-ribose 5-phosphate aldolase</fullName>
    </alternativeName>
    <alternativeName>
        <fullName evidence="7">Phosphodeoxyriboaldolase</fullName>
        <shortName evidence="7">Deoxyriboaldolase</shortName>
    </alternativeName>
</protein>
<sequence>MVTVKEIAKMIDHSLLRPELTEAQVREGCRLAREYDTASVCVKPCDVKIAKEELQGSDVLVTTVIGFPHGSNKTSVKVAEAVEAIDEGAAELDMVLNIGRLLSRQFDYVEADIKAVVDAAHSQGVLVKVILENCYLTDELKEIACRICEKVNADFVKTSTGFGTGGATLQDLELMRRTCSEKVRVKAAGGVRTLDGALEVRSKGAVRFGATATKAIIDEAEQREKAGILHEAEI</sequence>
<evidence type="ECO:0000313" key="9">
    <source>
        <dbReference type="Proteomes" id="UP000014155"/>
    </source>
</evidence>
<dbReference type="FunFam" id="3.20.20.70:FF:000044">
    <property type="entry name" value="Deoxyribose-phosphate aldolase"/>
    <property type="match status" value="1"/>
</dbReference>
<comment type="subcellular location">
    <subcellularLocation>
        <location evidence="7">Cytoplasm</location>
    </subcellularLocation>
</comment>
<dbReference type="InterPro" id="IPR011343">
    <property type="entry name" value="DeoC"/>
</dbReference>
<dbReference type="HAMAP" id="MF_00114">
    <property type="entry name" value="DeoC_type1"/>
    <property type="match status" value="1"/>
</dbReference>
<evidence type="ECO:0000313" key="8">
    <source>
        <dbReference type="EMBL" id="EMS69385.1"/>
    </source>
</evidence>
<dbReference type="AlphaFoldDB" id="S0FF79"/>
<dbReference type="GO" id="GO:0004139">
    <property type="term" value="F:deoxyribose-phosphate aldolase activity"/>
    <property type="evidence" value="ECO:0007669"/>
    <property type="project" value="UniProtKB-UniRule"/>
</dbReference>
<evidence type="ECO:0000256" key="6">
    <source>
        <dbReference type="ARBA" id="ARBA00056337"/>
    </source>
</evidence>
<evidence type="ECO:0000256" key="1">
    <source>
        <dbReference type="ARBA" id="ARBA00010936"/>
    </source>
</evidence>
<keyword evidence="3 7" id="KW-0456">Lyase</keyword>
<evidence type="ECO:0000256" key="3">
    <source>
        <dbReference type="ARBA" id="ARBA00023239"/>
    </source>
</evidence>
<evidence type="ECO:0000256" key="4">
    <source>
        <dbReference type="ARBA" id="ARBA00023270"/>
    </source>
</evidence>
<comment type="caution">
    <text evidence="8">The sequence shown here is derived from an EMBL/GenBank/DDBJ whole genome shotgun (WGS) entry which is preliminary data.</text>
</comment>
<dbReference type="GO" id="GO:0006018">
    <property type="term" value="P:2-deoxyribose 1-phosphate catabolic process"/>
    <property type="evidence" value="ECO:0007669"/>
    <property type="project" value="UniProtKB-UniRule"/>
</dbReference>